<reference evidence="3" key="1">
    <citation type="submission" date="2020-04" db="EMBL/GenBank/DDBJ databases">
        <authorList>
            <person name="Zhang T."/>
        </authorList>
    </citation>
    <scope>NUCLEOTIDE SEQUENCE</scope>
    <source>
        <strain evidence="3">HKST-UBA01</strain>
    </source>
</reference>
<name>A0A956M315_UNCEI</name>
<dbReference type="InterPro" id="IPR036280">
    <property type="entry name" value="Multihaem_cyt_sf"/>
</dbReference>
<dbReference type="PROSITE" id="PS51257">
    <property type="entry name" value="PROKAR_LIPOPROTEIN"/>
    <property type="match status" value="1"/>
</dbReference>
<gene>
    <name evidence="3" type="ORF">KC729_15035</name>
</gene>
<dbReference type="Gene3D" id="2.60.40.4070">
    <property type="match status" value="1"/>
</dbReference>
<comment type="caution">
    <text evidence="3">The sequence shown here is derived from an EMBL/GenBank/DDBJ whole genome shotgun (WGS) entry which is preliminary data.</text>
</comment>
<organism evidence="3 4">
    <name type="scientific">Eiseniibacteriota bacterium</name>
    <dbReference type="NCBI Taxonomy" id="2212470"/>
    <lineage>
        <taxon>Bacteria</taxon>
        <taxon>Candidatus Eiseniibacteriota</taxon>
    </lineage>
</organism>
<dbReference type="Proteomes" id="UP000697710">
    <property type="component" value="Unassembled WGS sequence"/>
</dbReference>
<feature type="chain" id="PRO_5037936089" description="FlgD/Vpr Ig-like domain-containing protein" evidence="1">
    <location>
        <begin position="25"/>
        <end position="769"/>
    </location>
</feature>
<dbReference type="AlphaFoldDB" id="A0A956M315"/>
<accession>A0A956M315</accession>
<dbReference type="InterPro" id="IPR025965">
    <property type="entry name" value="FlgD/Vpr_Ig-like"/>
</dbReference>
<reference evidence="3" key="2">
    <citation type="journal article" date="2021" name="Microbiome">
        <title>Successional dynamics and alternative stable states in a saline activated sludge microbial community over 9 years.</title>
        <authorList>
            <person name="Wang Y."/>
            <person name="Ye J."/>
            <person name="Ju F."/>
            <person name="Liu L."/>
            <person name="Boyd J.A."/>
            <person name="Deng Y."/>
            <person name="Parks D.H."/>
            <person name="Jiang X."/>
            <person name="Yin X."/>
            <person name="Woodcroft B.J."/>
            <person name="Tyson G.W."/>
            <person name="Hugenholtz P."/>
            <person name="Polz M.F."/>
            <person name="Zhang T."/>
        </authorList>
    </citation>
    <scope>NUCLEOTIDE SEQUENCE</scope>
    <source>
        <strain evidence="3">HKST-UBA01</strain>
    </source>
</reference>
<sequence>MLRSRFLALAAFGPILLAVISCSAAHAVAPQVTVNAPNGGEVLTGGDVASVSYTATDDGTITEVRVYYRDDDLAPWTEVARKLSNAGIYAWHVQNTPTPNARVRVWVRDNEGLTADDESDATFVIQQTPGGTVPTTLRDFELPGTQPFGISEPLERVYICMICHAGYDETVEPGHNFMGSMMAHSARDPLFYACLAIAEQDAPSSGDFCIRCHSPGGWMDGRSNPTDASALTLADRDGVACDHCHSMADPVYKPGVSPVEDLPLLQELVQIPTIYGEGQYVVDDALLRRGPFQAPEAQHPWVESPFHREGEICGTCHNVSNPAFERVSGAEYVPGPLDEAPTSMDPSVLLPIERTFSEWGASEYATSGVYAPEFAGNKPDGIVSTCQDCHMHAVEGRGCSSEFAPIRPDLPLHDMTGGNTFVPYLVADLYPDEVEWNELADGIDRARYMLRHAALLDLGVTAVADSFQAEVTITNNTGHKLPTGYPEGRRMWIHLVALDDQDQVLYESGAYDSTSATLGNDPEATVYEAKMGISRSLAPAIGLAPGVSFHFVLNDSLYKDNRIPPRGFTNAAYDDFGGKPVDPTQPGERYPDGAYWDVADYPLPAGTKRVIASVYYQTMSREYAEFLRDENETNDAGQVLYDAWNQFGRSCPELMASDTVDVVPAGVDPAGPVVQSNSAVSGLQAGPNPFRSEVALGLGLNRPAEVRLEVYDVLGRACRSIVQGRLAAGAHRLVWDGQDETGHDAGSGIFWLRLQVDDTVETRRVVRLH</sequence>
<feature type="signal peptide" evidence="1">
    <location>
        <begin position="1"/>
        <end position="24"/>
    </location>
</feature>
<feature type="domain" description="FlgD/Vpr Ig-like" evidence="2">
    <location>
        <begin position="694"/>
        <end position="753"/>
    </location>
</feature>
<protein>
    <recommendedName>
        <fullName evidence="2">FlgD/Vpr Ig-like domain-containing protein</fullName>
    </recommendedName>
</protein>
<dbReference type="Gene3D" id="2.60.40.10">
    <property type="entry name" value="Immunoglobulins"/>
    <property type="match status" value="1"/>
</dbReference>
<dbReference type="SUPFAM" id="SSF48695">
    <property type="entry name" value="Multiheme cytochromes"/>
    <property type="match status" value="1"/>
</dbReference>
<dbReference type="Gene3D" id="1.10.1130.10">
    <property type="entry name" value="Flavocytochrome C3, Chain A"/>
    <property type="match status" value="1"/>
</dbReference>
<dbReference type="Pfam" id="PF13860">
    <property type="entry name" value="FlgD_ig"/>
    <property type="match status" value="1"/>
</dbReference>
<evidence type="ECO:0000313" key="3">
    <source>
        <dbReference type="EMBL" id="MCA9729005.1"/>
    </source>
</evidence>
<evidence type="ECO:0000259" key="2">
    <source>
        <dbReference type="Pfam" id="PF13860"/>
    </source>
</evidence>
<dbReference type="Pfam" id="PF17957">
    <property type="entry name" value="Big_7"/>
    <property type="match status" value="1"/>
</dbReference>
<proteinExistence type="predicted"/>
<evidence type="ECO:0000256" key="1">
    <source>
        <dbReference type="SAM" id="SignalP"/>
    </source>
</evidence>
<dbReference type="EMBL" id="JAGQHR010000543">
    <property type="protein sequence ID" value="MCA9729005.1"/>
    <property type="molecule type" value="Genomic_DNA"/>
</dbReference>
<keyword evidence="1" id="KW-0732">Signal</keyword>
<evidence type="ECO:0000313" key="4">
    <source>
        <dbReference type="Proteomes" id="UP000697710"/>
    </source>
</evidence>
<dbReference type="InterPro" id="IPR013783">
    <property type="entry name" value="Ig-like_fold"/>
</dbReference>